<evidence type="ECO:0000256" key="4">
    <source>
        <dbReference type="ARBA" id="ARBA00023180"/>
    </source>
</evidence>
<reference evidence="8" key="3">
    <citation type="submission" date="2014-09" db="EMBL/GenBank/DDBJ databases">
        <authorList>
            <person name="Magalhaes I.L.F."/>
            <person name="Oliveira U."/>
            <person name="Santos F.R."/>
            <person name="Vidigal T.H.D.A."/>
            <person name="Brescovit A.D."/>
            <person name="Santos A.J."/>
        </authorList>
    </citation>
    <scope>NUCLEOTIDE SEQUENCE</scope>
</reference>
<feature type="domain" description="Kazal-like" evidence="6">
    <location>
        <begin position="260"/>
        <end position="316"/>
    </location>
</feature>
<sequence length="336" mass="36749">MCLIHLTTILFAFFISTTQGGNCWYSTGPKEKCTELLEQMVDKATCCSITHMSTAWSPQDLDPGALFFWRVLGGGIPCTQCRETCADLQCGPGKRCLMKNRRPTCVCWPLCKSKDKRKGRVCGSDGRTYASICRLKKKACRTRNHSLEVAYFGSCGKSCEKVTCPFGKYCMVDQMKEPHCIECSLSCPYSPIRPDQLICGVDGVTYSSVCHLRAASCSKGKAIPVAYKGPCSSTATCSTLECNPSQLCLTHQSTGAPRCVTCDTKCPPARKGRKNQYGGLVCGSNNRTYVSWCHMMKDACATGLVIETKYAGSCKTEGKYYSITHASNNEVHSGRA</sequence>
<dbReference type="GO" id="GO:0005615">
    <property type="term" value="C:extracellular space"/>
    <property type="evidence" value="ECO:0007669"/>
    <property type="project" value="TreeGrafter"/>
</dbReference>
<dbReference type="Pfam" id="PF07648">
    <property type="entry name" value="Kazal_2"/>
    <property type="match status" value="3"/>
</dbReference>
<dbReference type="InterPro" id="IPR036773">
    <property type="entry name" value="TB_dom_sf"/>
</dbReference>
<dbReference type="EMBL" id="GBHO01019661">
    <property type="protein sequence ID" value="JAG23943.1"/>
    <property type="molecule type" value="Transcribed_RNA"/>
</dbReference>
<proteinExistence type="predicted"/>
<feature type="domain" description="Kazal-like" evidence="6">
    <location>
        <begin position="99"/>
        <end position="157"/>
    </location>
</feature>
<feature type="chain" id="PRO_5015033905" evidence="5">
    <location>
        <begin position="21"/>
        <end position="336"/>
    </location>
</feature>
<dbReference type="Gene3D" id="3.30.60.30">
    <property type="match status" value="3"/>
</dbReference>
<reference evidence="7" key="2">
    <citation type="submission" date="2014-07" db="EMBL/GenBank/DDBJ databases">
        <authorList>
            <person name="Hull J."/>
        </authorList>
    </citation>
    <scope>NUCLEOTIDE SEQUENCE</scope>
</reference>
<dbReference type="SMART" id="SM00280">
    <property type="entry name" value="KAZAL"/>
    <property type="match status" value="3"/>
</dbReference>
<dbReference type="InterPro" id="IPR036058">
    <property type="entry name" value="Kazal_dom_sf"/>
</dbReference>
<dbReference type="Gene3D" id="3.90.290.10">
    <property type="entry name" value="TGF-beta binding (TB) domain"/>
    <property type="match status" value="1"/>
</dbReference>
<evidence type="ECO:0000313" key="7">
    <source>
        <dbReference type="EMBL" id="JAG23943.1"/>
    </source>
</evidence>
<reference evidence="9" key="4">
    <citation type="journal article" date="2016" name="Gigascience">
        <title>De novo construction of an expanded transcriptome assembly for the western tarnished plant bug, Lygus hesperus.</title>
        <authorList>
            <person name="Tassone E.E."/>
            <person name="Geib S.M."/>
            <person name="Hall B."/>
            <person name="Fabrick J.A."/>
            <person name="Brent C.S."/>
            <person name="Hull J.J."/>
        </authorList>
    </citation>
    <scope>NUCLEOTIDE SEQUENCE</scope>
</reference>
<feature type="signal peptide" evidence="5">
    <location>
        <begin position="1"/>
        <end position="20"/>
    </location>
</feature>
<keyword evidence="1 5" id="KW-0732">Signal</keyword>
<dbReference type="AlphaFoldDB" id="A0A0A9XYK8"/>
<feature type="domain" description="Kazal-like" evidence="6">
    <location>
        <begin position="181"/>
        <end position="233"/>
    </location>
</feature>
<protein>
    <submittedName>
        <fullName evidence="7">Follistatin</fullName>
    </submittedName>
</protein>
<keyword evidence="4" id="KW-0325">Glycoprotein</keyword>
<evidence type="ECO:0000256" key="2">
    <source>
        <dbReference type="ARBA" id="ARBA00022737"/>
    </source>
</evidence>
<evidence type="ECO:0000313" key="9">
    <source>
        <dbReference type="EMBL" id="JAQ05732.1"/>
    </source>
</evidence>
<evidence type="ECO:0000256" key="3">
    <source>
        <dbReference type="ARBA" id="ARBA00023157"/>
    </source>
</evidence>
<dbReference type="Pfam" id="PF21333">
    <property type="entry name" value="FST_N"/>
    <property type="match status" value="1"/>
</dbReference>
<dbReference type="PANTHER" id="PTHR13866">
    <property type="entry name" value="SPARC OSTEONECTIN"/>
    <property type="match status" value="1"/>
</dbReference>
<dbReference type="PROSITE" id="PS51465">
    <property type="entry name" value="KAZAL_2"/>
    <property type="match status" value="3"/>
</dbReference>
<dbReference type="InterPro" id="IPR002350">
    <property type="entry name" value="Kazal_dom"/>
</dbReference>
<dbReference type="GO" id="GO:0050840">
    <property type="term" value="F:extracellular matrix binding"/>
    <property type="evidence" value="ECO:0007669"/>
    <property type="project" value="TreeGrafter"/>
</dbReference>
<dbReference type="SMART" id="SM00274">
    <property type="entry name" value="FOLN"/>
    <property type="match status" value="3"/>
</dbReference>
<organism evidence="7">
    <name type="scientific">Lygus hesperus</name>
    <name type="common">Western plant bug</name>
    <dbReference type="NCBI Taxonomy" id="30085"/>
    <lineage>
        <taxon>Eukaryota</taxon>
        <taxon>Metazoa</taxon>
        <taxon>Ecdysozoa</taxon>
        <taxon>Arthropoda</taxon>
        <taxon>Hexapoda</taxon>
        <taxon>Insecta</taxon>
        <taxon>Pterygota</taxon>
        <taxon>Neoptera</taxon>
        <taxon>Paraneoptera</taxon>
        <taxon>Hemiptera</taxon>
        <taxon>Heteroptera</taxon>
        <taxon>Panheteroptera</taxon>
        <taxon>Cimicomorpha</taxon>
        <taxon>Miridae</taxon>
        <taxon>Mirini</taxon>
        <taxon>Lygus</taxon>
    </lineage>
</organism>
<evidence type="ECO:0000256" key="5">
    <source>
        <dbReference type="SAM" id="SignalP"/>
    </source>
</evidence>
<evidence type="ECO:0000313" key="8">
    <source>
        <dbReference type="EMBL" id="JAG50714.1"/>
    </source>
</evidence>
<gene>
    <name evidence="7" type="primary">Fst</name>
    <name evidence="9" type="synonym">Fst_2</name>
    <name evidence="7" type="ORF">CM83_6074</name>
    <name evidence="9" type="ORF">g.23626</name>
</gene>
<dbReference type="PANTHER" id="PTHR13866:SF29">
    <property type="entry name" value="FOLLISTATIN"/>
    <property type="match status" value="1"/>
</dbReference>
<keyword evidence="3" id="KW-1015">Disulfide bond</keyword>
<dbReference type="CDD" id="cd00104">
    <property type="entry name" value="KAZAL_FS"/>
    <property type="match status" value="2"/>
</dbReference>
<accession>A0A0A9XYK8</accession>
<evidence type="ECO:0000259" key="6">
    <source>
        <dbReference type="PROSITE" id="PS51465"/>
    </source>
</evidence>
<reference evidence="7" key="1">
    <citation type="journal article" date="2014" name="PLoS ONE">
        <title>Transcriptome-Based Identification of ABC Transporters in the Western Tarnished Plant Bug Lygus hesperus.</title>
        <authorList>
            <person name="Hull J.J."/>
            <person name="Chaney K."/>
            <person name="Geib S.M."/>
            <person name="Fabrick J.A."/>
            <person name="Brent C.S."/>
            <person name="Walsh D."/>
            <person name="Lavine L.C."/>
        </authorList>
    </citation>
    <scope>NUCLEOTIDE SEQUENCE</scope>
</reference>
<dbReference type="EMBL" id="GDHC01012897">
    <property type="protein sequence ID" value="JAQ05732.1"/>
    <property type="molecule type" value="Transcribed_RNA"/>
</dbReference>
<dbReference type="SUPFAM" id="SSF100895">
    <property type="entry name" value="Kazal-type serine protease inhibitors"/>
    <property type="match status" value="3"/>
</dbReference>
<keyword evidence="2" id="KW-0677">Repeat</keyword>
<dbReference type="GO" id="GO:0005509">
    <property type="term" value="F:calcium ion binding"/>
    <property type="evidence" value="ECO:0007669"/>
    <property type="project" value="TreeGrafter"/>
</dbReference>
<dbReference type="InterPro" id="IPR003645">
    <property type="entry name" value="Fol_N"/>
</dbReference>
<name>A0A0A9XYK8_LYGHE</name>
<dbReference type="GO" id="GO:0005518">
    <property type="term" value="F:collagen binding"/>
    <property type="evidence" value="ECO:0007669"/>
    <property type="project" value="TreeGrafter"/>
</dbReference>
<evidence type="ECO:0000256" key="1">
    <source>
        <dbReference type="ARBA" id="ARBA00022729"/>
    </source>
</evidence>
<dbReference type="EMBL" id="GBRD01015112">
    <property type="protein sequence ID" value="JAG50714.1"/>
    <property type="molecule type" value="Transcribed_RNA"/>
</dbReference>